<dbReference type="SUPFAM" id="SSF81548">
    <property type="entry name" value="Subunit XII of photosystem I reaction centre, PsaM"/>
    <property type="match status" value="1"/>
</dbReference>
<evidence type="ECO:0000256" key="3">
    <source>
        <dbReference type="ARBA" id="ARBA00022836"/>
    </source>
</evidence>
<evidence type="ECO:0000256" key="5">
    <source>
        <dbReference type="ARBA" id="ARBA00023078"/>
    </source>
</evidence>
<proteinExistence type="inferred from homology"/>
<evidence type="ECO:0000256" key="6">
    <source>
        <dbReference type="ARBA" id="ARBA00023136"/>
    </source>
</evidence>
<protein>
    <recommendedName>
        <fullName evidence="7">Photosystem I reaction center subunit XII</fullName>
    </recommendedName>
    <alternativeName>
        <fullName evidence="7">PSI-M</fullName>
    </alternativeName>
</protein>
<comment type="caution">
    <text evidence="8">The sequence shown here is derived from an EMBL/GenBank/DDBJ whole genome shotgun (WGS) entry which is preliminary data.</text>
</comment>
<evidence type="ECO:0000256" key="4">
    <source>
        <dbReference type="ARBA" id="ARBA00022989"/>
    </source>
</evidence>
<keyword evidence="1 7" id="KW-0602">Photosynthesis</keyword>
<comment type="subcellular location">
    <subcellularLocation>
        <location evidence="7">Cellular thylakoid membrane</location>
        <topology evidence="7">Single-pass membrane protein</topology>
    </subcellularLocation>
</comment>
<dbReference type="Proteomes" id="UP000658514">
    <property type="component" value="Unassembled WGS sequence"/>
</dbReference>
<dbReference type="InterPro" id="IPR037279">
    <property type="entry name" value="PSI_PsaM_sf"/>
</dbReference>
<sequence>MPISNSLLFAVTSLSDTQVYIALVVALIPGVLAWRLATELYK</sequence>
<keyword evidence="4 7" id="KW-1133">Transmembrane helix</keyword>
<evidence type="ECO:0000313" key="9">
    <source>
        <dbReference type="Proteomes" id="UP000658514"/>
    </source>
</evidence>
<dbReference type="HAMAP" id="MF_00828">
    <property type="entry name" value="PSI_PsaM"/>
    <property type="match status" value="1"/>
</dbReference>
<accession>A0ABR8A5H1</accession>
<reference evidence="8 9" key="1">
    <citation type="journal article" date="2020" name="ISME J.">
        <title>Comparative genomics reveals insights into cyanobacterial evolution and habitat adaptation.</title>
        <authorList>
            <person name="Chen M.Y."/>
            <person name="Teng W.K."/>
            <person name="Zhao L."/>
            <person name="Hu C.X."/>
            <person name="Zhou Y.K."/>
            <person name="Han B.P."/>
            <person name="Song L.R."/>
            <person name="Shu W.S."/>
        </authorList>
    </citation>
    <scope>NUCLEOTIDE SEQUENCE [LARGE SCALE GENOMIC DNA]</scope>
    <source>
        <strain evidence="8 9">FACHB-288</strain>
    </source>
</reference>
<evidence type="ECO:0000256" key="7">
    <source>
        <dbReference type="HAMAP-Rule" id="MF_00828"/>
    </source>
</evidence>
<dbReference type="InterPro" id="IPR010010">
    <property type="entry name" value="PSI_PsaM"/>
</dbReference>
<keyword evidence="5 7" id="KW-0793">Thylakoid</keyword>
<dbReference type="NCBIfam" id="TIGR03053">
    <property type="entry name" value="PS_I_psaM"/>
    <property type="match status" value="1"/>
</dbReference>
<keyword evidence="2 7" id="KW-0812">Transmembrane</keyword>
<feature type="transmembrane region" description="Helical" evidence="7">
    <location>
        <begin position="20"/>
        <end position="37"/>
    </location>
</feature>
<comment type="similarity">
    <text evidence="7">Belongs to the PsaM family.</text>
</comment>
<dbReference type="EMBL" id="JACJQH010000007">
    <property type="protein sequence ID" value="MBD2195084.1"/>
    <property type="molecule type" value="Genomic_DNA"/>
</dbReference>
<organism evidence="8 9">
    <name type="scientific">Calothrix parietina FACHB-288</name>
    <dbReference type="NCBI Taxonomy" id="2692896"/>
    <lineage>
        <taxon>Bacteria</taxon>
        <taxon>Bacillati</taxon>
        <taxon>Cyanobacteriota</taxon>
        <taxon>Cyanophyceae</taxon>
        <taxon>Nostocales</taxon>
        <taxon>Calotrichaceae</taxon>
        <taxon>Calothrix</taxon>
    </lineage>
</organism>
<keyword evidence="9" id="KW-1185">Reference proteome</keyword>
<evidence type="ECO:0000256" key="1">
    <source>
        <dbReference type="ARBA" id="ARBA00022531"/>
    </source>
</evidence>
<evidence type="ECO:0000256" key="2">
    <source>
        <dbReference type="ARBA" id="ARBA00022692"/>
    </source>
</evidence>
<name>A0ABR8A5H1_9CYAN</name>
<gene>
    <name evidence="7" type="primary">psaM</name>
    <name evidence="8" type="ORF">H6G24_06170</name>
</gene>
<keyword evidence="6 7" id="KW-0472">Membrane</keyword>
<dbReference type="Pfam" id="PF07465">
    <property type="entry name" value="PsaM"/>
    <property type="match status" value="1"/>
</dbReference>
<evidence type="ECO:0000313" key="8">
    <source>
        <dbReference type="EMBL" id="MBD2195084.1"/>
    </source>
</evidence>
<keyword evidence="3 7" id="KW-0603">Photosystem I</keyword>